<dbReference type="EMBL" id="FODE01000052">
    <property type="protein sequence ID" value="SEO24909.1"/>
    <property type="molecule type" value="Genomic_DNA"/>
</dbReference>
<dbReference type="AlphaFoldDB" id="A0A1H8N5Z2"/>
<dbReference type="GO" id="GO:0016740">
    <property type="term" value="F:transferase activity"/>
    <property type="evidence" value="ECO:0007669"/>
    <property type="project" value="UniProtKB-KW"/>
</dbReference>
<dbReference type="OrthoDB" id="7976614at2"/>
<dbReference type="PANTHER" id="PTHR12203:SF35">
    <property type="entry name" value="PROTEIN O-GLUCOSYLTRANSFERASE 1"/>
    <property type="match status" value="1"/>
</dbReference>
<protein>
    <submittedName>
        <fullName evidence="3">Glycosyl transferase family 90</fullName>
    </submittedName>
</protein>
<dbReference type="InterPro" id="IPR006598">
    <property type="entry name" value="CAP10"/>
</dbReference>
<evidence type="ECO:0000313" key="3">
    <source>
        <dbReference type="EMBL" id="SEO24909.1"/>
    </source>
</evidence>
<dbReference type="Proteomes" id="UP000199054">
    <property type="component" value="Unassembled WGS sequence"/>
</dbReference>
<dbReference type="InterPro" id="IPR051091">
    <property type="entry name" value="O-Glucosyltr/Glycosyltrsf_90"/>
</dbReference>
<evidence type="ECO:0000313" key="4">
    <source>
        <dbReference type="Proteomes" id="UP000199054"/>
    </source>
</evidence>
<feature type="domain" description="Glycosyl transferase CAP10" evidence="2">
    <location>
        <begin position="468"/>
        <end position="548"/>
    </location>
</feature>
<dbReference type="STRING" id="34002.SAMN04489859_105218"/>
<accession>A0A1H8N5Z2</accession>
<name>A0A1H8N5Z2_9RHOB</name>
<keyword evidence="4" id="KW-1185">Reference proteome</keyword>
<organism evidence="3 4">
    <name type="scientific">Paracoccus alcaliphilus</name>
    <dbReference type="NCBI Taxonomy" id="34002"/>
    <lineage>
        <taxon>Bacteria</taxon>
        <taxon>Pseudomonadati</taxon>
        <taxon>Pseudomonadota</taxon>
        <taxon>Alphaproteobacteria</taxon>
        <taxon>Rhodobacterales</taxon>
        <taxon>Paracoccaceae</taxon>
        <taxon>Paracoccus</taxon>
    </lineage>
</organism>
<dbReference type="Gene3D" id="3.40.50.300">
    <property type="entry name" value="P-loop containing nucleotide triphosphate hydrolases"/>
    <property type="match status" value="1"/>
</dbReference>
<reference evidence="3 4" key="1">
    <citation type="submission" date="2016-10" db="EMBL/GenBank/DDBJ databases">
        <authorList>
            <person name="de Groot N.N."/>
        </authorList>
    </citation>
    <scope>NUCLEOTIDE SEQUENCE [LARGE SCALE GENOMIC DNA]</scope>
    <source>
        <strain evidence="3 4">DSM 8512</strain>
    </source>
</reference>
<dbReference type="PANTHER" id="PTHR12203">
    <property type="entry name" value="KDEL LYS-ASP-GLU-LEU CONTAINING - RELATED"/>
    <property type="match status" value="1"/>
</dbReference>
<evidence type="ECO:0000259" key="2">
    <source>
        <dbReference type="Pfam" id="PF05686"/>
    </source>
</evidence>
<evidence type="ECO:0000256" key="1">
    <source>
        <dbReference type="ARBA" id="ARBA00022679"/>
    </source>
</evidence>
<sequence>MQERIRVFHISPEWCGQERLVQLFRMNGFPSLCHEDGRLAEDIVFAKARRQPPLQSHDDAWLVTGLYRSQPFWRPPLEAWREFAFLDQHFPQARFILTTRDPDSWLFDRLTRDKGAIARAHACHRGVAASALPDLWLAEWQAHLQAVQAYFGDDPRLIRVDLERETPQQLCQRLSDWLPLPNHPARRHWMPPADAGQVLLLQDLLEQKLPKPPDDAGEWVADVADFCLRGLHPDQAGRAGVSRFYCEWDGAERVLGAGGQGQPIAVAPLAAGGAVAVARAGVHHKLERAEGVINDALRLGRRQPLRIDMEDSRWMGSPQGQPLGAPVLCHNRRHDSRNVVLWPLPGQHDIGMPGFDPHAPPDRIAFEDKEDRLVWRGMISGSRMRDGVKPGPASHIYLTQLAAAPDEAARQAIWAELSQTSRLAFVRRWIDHPDFDLGVVMAWGFREFARDPLLAPYCKPRRGTTFFRRFRYQLCLGGYDHGSNFMTAINSRSVLLAEDDGWEVFYSGRFKPWKHFIPVARYGADIAEKLAWARRNPKECKAMSQAGRAEAARFADPDLRRQVKARILDALAPPR</sequence>
<dbReference type="RefSeq" id="WP_090617168.1">
    <property type="nucleotide sequence ID" value="NZ_CP067124.1"/>
</dbReference>
<gene>
    <name evidence="3" type="ORF">SAMN04489859_105218</name>
</gene>
<proteinExistence type="predicted"/>
<dbReference type="SUPFAM" id="SSF52540">
    <property type="entry name" value="P-loop containing nucleoside triphosphate hydrolases"/>
    <property type="match status" value="1"/>
</dbReference>
<dbReference type="InterPro" id="IPR027417">
    <property type="entry name" value="P-loop_NTPase"/>
</dbReference>
<keyword evidence="1 3" id="KW-0808">Transferase</keyword>
<dbReference type="Pfam" id="PF05686">
    <property type="entry name" value="Glyco_transf_90"/>
    <property type="match status" value="1"/>
</dbReference>